<dbReference type="GeneID" id="59345994"/>
<sequence>MLFIPPEVLEQILQFCDKQTLCSTSLVAHRFLDPSQRQLFSELHFRWLPVEEQRHMCSILSQSPHRLANHVRVFSLGLDPEFSLLPPTILQSLTNLTALHLSWEGLLWEASDTDTQEIVKTAIGLPTLRVISVIGLGFVAIGTLLSVLNSLGPNLQSMSFIAMFQKDSMLTNYNTNSDLQVVRRGISALHLGQNVPNGLWSWLQTTINFSAIQVLGLALNNRESECQTILDAAVNIQELNINAHRMSNYSNIHLNHASQLATLTLNCRIEDDGDDDEKLVFNPLAEFCAIVRRTRPLHKLTSLELIIQYACNSPLSHFHQPGADVNRLLVEPVLVGVKSVLVVLDWTWGTPENPADLYDKDGFHEYFRAFIERGGQLRFGA</sequence>
<dbReference type="SUPFAM" id="SSF81383">
    <property type="entry name" value="F-box domain"/>
    <property type="match status" value="1"/>
</dbReference>
<evidence type="ECO:0000313" key="2">
    <source>
        <dbReference type="EMBL" id="KAF7301122.1"/>
    </source>
</evidence>
<dbReference type="InterPro" id="IPR001810">
    <property type="entry name" value="F-box_dom"/>
</dbReference>
<evidence type="ECO:0000259" key="1">
    <source>
        <dbReference type="PROSITE" id="PS50181"/>
    </source>
</evidence>
<accession>A0A8H6SMU0</accession>
<protein>
    <recommendedName>
        <fullName evidence="1">F-box domain-containing protein</fullName>
    </recommendedName>
</protein>
<dbReference type="AlphaFoldDB" id="A0A8H6SMU0"/>
<proteinExistence type="predicted"/>
<dbReference type="RefSeq" id="XP_037219122.1">
    <property type="nucleotide sequence ID" value="XM_037363478.1"/>
</dbReference>
<reference evidence="2" key="1">
    <citation type="submission" date="2020-05" db="EMBL/GenBank/DDBJ databases">
        <title>Mycena genomes resolve the evolution of fungal bioluminescence.</title>
        <authorList>
            <person name="Tsai I.J."/>
        </authorList>
    </citation>
    <scope>NUCLEOTIDE SEQUENCE</scope>
    <source>
        <strain evidence="2">171206Taipei</strain>
    </source>
</reference>
<dbReference type="Proteomes" id="UP000636479">
    <property type="component" value="Unassembled WGS sequence"/>
</dbReference>
<name>A0A8H6SMU0_9AGAR</name>
<dbReference type="PROSITE" id="PS50181">
    <property type="entry name" value="FBOX"/>
    <property type="match status" value="1"/>
</dbReference>
<dbReference type="SUPFAM" id="SSF52047">
    <property type="entry name" value="RNI-like"/>
    <property type="match status" value="1"/>
</dbReference>
<comment type="caution">
    <text evidence="2">The sequence shown here is derived from an EMBL/GenBank/DDBJ whole genome shotgun (WGS) entry which is preliminary data.</text>
</comment>
<dbReference type="OrthoDB" id="2831624at2759"/>
<organism evidence="2 3">
    <name type="scientific">Mycena indigotica</name>
    <dbReference type="NCBI Taxonomy" id="2126181"/>
    <lineage>
        <taxon>Eukaryota</taxon>
        <taxon>Fungi</taxon>
        <taxon>Dikarya</taxon>
        <taxon>Basidiomycota</taxon>
        <taxon>Agaricomycotina</taxon>
        <taxon>Agaricomycetes</taxon>
        <taxon>Agaricomycetidae</taxon>
        <taxon>Agaricales</taxon>
        <taxon>Marasmiineae</taxon>
        <taxon>Mycenaceae</taxon>
        <taxon>Mycena</taxon>
    </lineage>
</organism>
<feature type="domain" description="F-box" evidence="1">
    <location>
        <begin position="1"/>
        <end position="50"/>
    </location>
</feature>
<dbReference type="InterPro" id="IPR036047">
    <property type="entry name" value="F-box-like_dom_sf"/>
</dbReference>
<dbReference type="EMBL" id="JACAZF010000006">
    <property type="protein sequence ID" value="KAF7301122.1"/>
    <property type="molecule type" value="Genomic_DNA"/>
</dbReference>
<evidence type="ECO:0000313" key="3">
    <source>
        <dbReference type="Proteomes" id="UP000636479"/>
    </source>
</evidence>
<keyword evidence="3" id="KW-1185">Reference proteome</keyword>
<dbReference type="CDD" id="cd09917">
    <property type="entry name" value="F-box_SF"/>
    <property type="match status" value="1"/>
</dbReference>
<gene>
    <name evidence="2" type="ORF">MIND_00676400</name>
</gene>